<gene>
    <name evidence="5" type="ORF">QM089_00775</name>
</gene>
<keyword evidence="3" id="KW-0175">Coiled coil</keyword>
<dbReference type="AlphaFoldDB" id="A0AAE4PV97"/>
<evidence type="ECO:0000256" key="1">
    <source>
        <dbReference type="ARBA" id="ARBA00007613"/>
    </source>
</evidence>
<comment type="caution">
    <text evidence="5">The sequence shown here is derived from an EMBL/GenBank/DDBJ whole genome shotgun (WGS) entry which is preliminary data.</text>
</comment>
<dbReference type="EMBL" id="JASGOQ010000001">
    <property type="protein sequence ID" value="MDV5388828.1"/>
    <property type="molecule type" value="Genomic_DNA"/>
</dbReference>
<dbReference type="PANTHER" id="PTHR30203:SF32">
    <property type="entry name" value="CATION EFFLUX SYSTEM PROTEIN CUSC"/>
    <property type="match status" value="1"/>
</dbReference>
<name>A0AAE4PV97_9GAMM</name>
<sequence length="481" mass="52654">MNDQVLTHQNKLNCRVGLSLKVSVIAISIALLSGCGALMRSDFEPPALQVPEQWQHTQVNDPVNGQVSLDPWWQKFNQPELNQLISQVLSSNNDLTLATLTLQKARLQAGLARDDLYPQLSSNNTASVNKPLESGSSSKTFQANLSVSYEVDLWGKVSANIDQAQWTALASLEDRESTAQSLVATTASLYWQIGYLHQRIELSNKSIEHSRQTLALTQRQYVSGAVTELNVLESQRSLAGQEASHSQLQQQLAEAENALAILLNRAPGQVAVEIKQLPDSAVPEVGVGIPAELVGRRPDVKAALYQLRSALASKDATYASYFPSLSLTGSVGESTSELKELLRNPVGSLGAGLVLPFLQWNQMQINNDLADIDYQTAIVNYRKTLYSAFKDVDNAISAKQQYAYQGEKLEQQFSAAAQAEAIYESQYRHGAIGIQNWIDAQENRRSAEAALLENRYNQLTAQATLYQALGGSDIAPPLADN</sequence>
<keyword evidence="4" id="KW-1133">Transmembrane helix</keyword>
<dbReference type="RefSeq" id="WP_317519384.1">
    <property type="nucleotide sequence ID" value="NZ_JASGOQ010000001.1"/>
</dbReference>
<feature type="coiled-coil region" evidence="3">
    <location>
        <begin position="238"/>
        <end position="265"/>
    </location>
</feature>
<reference evidence="5" key="1">
    <citation type="submission" date="2023-05" db="EMBL/GenBank/DDBJ databases">
        <title>Colonisation of extended spectrum b-lactamase- and carbapenemase-producing bacteria on hospital surfaces from low- and middle-income countries.</title>
        <authorList>
            <person name="Nieto-Rosado M."/>
            <person name="Sands K."/>
            <person name="Iregbu K."/>
            <person name="Zahra R."/>
            <person name="Mazarati J.B."/>
            <person name="Mehtar S."/>
            <person name="Barnards-Group B."/>
            <person name="Walsh T.R."/>
        </authorList>
    </citation>
    <scope>NUCLEOTIDE SEQUENCE</scope>
    <source>
        <strain evidence="5">PP-E493</strain>
    </source>
</reference>
<dbReference type="PANTHER" id="PTHR30203">
    <property type="entry name" value="OUTER MEMBRANE CATION EFFLUX PROTEIN"/>
    <property type="match status" value="1"/>
</dbReference>
<keyword evidence="2 4" id="KW-0472">Membrane</keyword>
<dbReference type="SUPFAM" id="SSF56954">
    <property type="entry name" value="Outer membrane efflux proteins (OEP)"/>
    <property type="match status" value="1"/>
</dbReference>
<dbReference type="InterPro" id="IPR003423">
    <property type="entry name" value="OMP_efflux"/>
</dbReference>
<keyword evidence="2" id="KW-1134">Transmembrane beta strand</keyword>
<dbReference type="GO" id="GO:0009279">
    <property type="term" value="C:cell outer membrane"/>
    <property type="evidence" value="ECO:0007669"/>
    <property type="project" value="UniProtKB-SubCell"/>
</dbReference>
<protein>
    <submittedName>
        <fullName evidence="5">Efflux transporter outer membrane subunit</fullName>
    </submittedName>
</protein>
<dbReference type="NCBIfam" id="TIGR01845">
    <property type="entry name" value="outer_NodT"/>
    <property type="match status" value="1"/>
</dbReference>
<organism evidence="5 6">
    <name type="scientific">Shewanella xiamenensis</name>
    <dbReference type="NCBI Taxonomy" id="332186"/>
    <lineage>
        <taxon>Bacteria</taxon>
        <taxon>Pseudomonadati</taxon>
        <taxon>Pseudomonadota</taxon>
        <taxon>Gammaproteobacteria</taxon>
        <taxon>Alteromonadales</taxon>
        <taxon>Shewanellaceae</taxon>
        <taxon>Shewanella</taxon>
    </lineage>
</organism>
<evidence type="ECO:0000256" key="2">
    <source>
        <dbReference type="RuleBase" id="RU362097"/>
    </source>
</evidence>
<dbReference type="GO" id="GO:0015562">
    <property type="term" value="F:efflux transmembrane transporter activity"/>
    <property type="evidence" value="ECO:0007669"/>
    <property type="project" value="InterPro"/>
</dbReference>
<keyword evidence="2" id="KW-0564">Palmitate</keyword>
<evidence type="ECO:0000313" key="5">
    <source>
        <dbReference type="EMBL" id="MDV5388828.1"/>
    </source>
</evidence>
<evidence type="ECO:0000256" key="3">
    <source>
        <dbReference type="SAM" id="Coils"/>
    </source>
</evidence>
<feature type="transmembrane region" description="Helical" evidence="4">
    <location>
        <begin position="20"/>
        <end position="39"/>
    </location>
</feature>
<dbReference type="Gene3D" id="1.20.1600.10">
    <property type="entry name" value="Outer membrane efflux proteins (OEP)"/>
    <property type="match status" value="1"/>
</dbReference>
<dbReference type="Gene3D" id="2.20.200.10">
    <property type="entry name" value="Outer membrane efflux proteins (OEP)"/>
    <property type="match status" value="1"/>
</dbReference>
<comment type="subcellular location">
    <subcellularLocation>
        <location evidence="2">Cell outer membrane</location>
        <topology evidence="2">Lipid-anchor</topology>
    </subcellularLocation>
</comment>
<dbReference type="Proteomes" id="UP001187859">
    <property type="component" value="Unassembled WGS sequence"/>
</dbReference>
<dbReference type="Pfam" id="PF02321">
    <property type="entry name" value="OEP"/>
    <property type="match status" value="2"/>
</dbReference>
<proteinExistence type="inferred from homology"/>
<accession>A0AAE4PV97</accession>
<dbReference type="InterPro" id="IPR010131">
    <property type="entry name" value="MdtP/NodT-like"/>
</dbReference>
<keyword evidence="2 4" id="KW-0812">Transmembrane</keyword>
<evidence type="ECO:0000256" key="4">
    <source>
        <dbReference type="SAM" id="Phobius"/>
    </source>
</evidence>
<evidence type="ECO:0000313" key="6">
    <source>
        <dbReference type="Proteomes" id="UP001187859"/>
    </source>
</evidence>
<keyword evidence="2" id="KW-0449">Lipoprotein</keyword>
<comment type="similarity">
    <text evidence="1 2">Belongs to the outer membrane factor (OMF) (TC 1.B.17) family.</text>
</comment>